<dbReference type="AlphaFoldDB" id="A0AAV5JWY3"/>
<keyword evidence="2" id="KW-1185">Reference proteome</keyword>
<reference evidence="1 2" key="1">
    <citation type="journal article" date="2021" name="Commun. Biol.">
        <title>The genome of Shorea leprosula (Dipterocarpaceae) highlights the ecological relevance of drought in aseasonal tropical rainforests.</title>
        <authorList>
            <person name="Ng K.K.S."/>
            <person name="Kobayashi M.J."/>
            <person name="Fawcett J.A."/>
            <person name="Hatakeyama M."/>
            <person name="Paape T."/>
            <person name="Ng C.H."/>
            <person name="Ang C.C."/>
            <person name="Tnah L.H."/>
            <person name="Lee C.T."/>
            <person name="Nishiyama T."/>
            <person name="Sese J."/>
            <person name="O'Brien M.J."/>
            <person name="Copetti D."/>
            <person name="Mohd Noor M.I."/>
            <person name="Ong R.C."/>
            <person name="Putra M."/>
            <person name="Sireger I.Z."/>
            <person name="Indrioko S."/>
            <person name="Kosugi Y."/>
            <person name="Izuno A."/>
            <person name="Isagi Y."/>
            <person name="Lee S.L."/>
            <person name="Shimizu K.K."/>
        </authorList>
    </citation>
    <scope>NUCLEOTIDE SEQUENCE [LARGE SCALE GENOMIC DNA]</scope>
    <source>
        <strain evidence="1">214</strain>
    </source>
</reference>
<comment type="caution">
    <text evidence="1">The sequence shown here is derived from an EMBL/GenBank/DDBJ whole genome shotgun (WGS) entry which is preliminary data.</text>
</comment>
<organism evidence="1 2">
    <name type="scientific">Rubroshorea leprosula</name>
    <dbReference type="NCBI Taxonomy" id="152421"/>
    <lineage>
        <taxon>Eukaryota</taxon>
        <taxon>Viridiplantae</taxon>
        <taxon>Streptophyta</taxon>
        <taxon>Embryophyta</taxon>
        <taxon>Tracheophyta</taxon>
        <taxon>Spermatophyta</taxon>
        <taxon>Magnoliopsida</taxon>
        <taxon>eudicotyledons</taxon>
        <taxon>Gunneridae</taxon>
        <taxon>Pentapetalae</taxon>
        <taxon>rosids</taxon>
        <taxon>malvids</taxon>
        <taxon>Malvales</taxon>
        <taxon>Dipterocarpaceae</taxon>
        <taxon>Rubroshorea</taxon>
    </lineage>
</organism>
<name>A0AAV5JWY3_9ROSI</name>
<evidence type="ECO:0000313" key="2">
    <source>
        <dbReference type="Proteomes" id="UP001054252"/>
    </source>
</evidence>
<evidence type="ECO:0000313" key="1">
    <source>
        <dbReference type="EMBL" id="GKV17023.1"/>
    </source>
</evidence>
<accession>A0AAV5JWY3</accession>
<gene>
    <name evidence="1" type="ORF">SLEP1_g27581</name>
</gene>
<dbReference type="EMBL" id="BPVZ01000047">
    <property type="protein sequence ID" value="GKV17023.1"/>
    <property type="molecule type" value="Genomic_DNA"/>
</dbReference>
<proteinExistence type="predicted"/>
<dbReference type="Proteomes" id="UP001054252">
    <property type="component" value="Unassembled WGS sequence"/>
</dbReference>
<sequence>MIKIKLEVKDFEEGIAWYLLFGRDLLFFFFSPTSPPSHRRTSLEKVGKA</sequence>
<protein>
    <submittedName>
        <fullName evidence="1">Uncharacterized protein</fullName>
    </submittedName>
</protein>